<evidence type="ECO:0000313" key="1">
    <source>
        <dbReference type="EnsemblPlants" id="TuG1812G0400000016.01.T01.cds449679"/>
    </source>
</evidence>
<proteinExistence type="predicted"/>
<keyword evidence="2" id="KW-1185">Reference proteome</keyword>
<organism evidence="1 2">
    <name type="scientific">Triticum urartu</name>
    <name type="common">Red wild einkorn</name>
    <name type="synonym">Crithodium urartu</name>
    <dbReference type="NCBI Taxonomy" id="4572"/>
    <lineage>
        <taxon>Eukaryota</taxon>
        <taxon>Viridiplantae</taxon>
        <taxon>Streptophyta</taxon>
        <taxon>Embryophyta</taxon>
        <taxon>Tracheophyta</taxon>
        <taxon>Spermatophyta</taxon>
        <taxon>Magnoliopsida</taxon>
        <taxon>Liliopsida</taxon>
        <taxon>Poales</taxon>
        <taxon>Poaceae</taxon>
        <taxon>BOP clade</taxon>
        <taxon>Pooideae</taxon>
        <taxon>Triticodae</taxon>
        <taxon>Triticeae</taxon>
        <taxon>Triticinae</taxon>
        <taxon>Triticum</taxon>
    </lineage>
</organism>
<dbReference type="Gramene" id="TuG1812G0400000016.01.T01">
    <property type="protein sequence ID" value="TuG1812G0400000016.01.T01.cds449679"/>
    <property type="gene ID" value="TuG1812G0400000016.01"/>
</dbReference>
<dbReference type="EnsemblPlants" id="TuG1812G0400000016.01.T01">
    <property type="protein sequence ID" value="TuG1812G0400000016.01.T01.cds449679"/>
    <property type="gene ID" value="TuG1812G0400000016.01"/>
</dbReference>
<protein>
    <submittedName>
        <fullName evidence="1">Uncharacterized protein</fullName>
    </submittedName>
</protein>
<dbReference type="AlphaFoldDB" id="A0A8R7U2M0"/>
<accession>A0A8R7U2M0</accession>
<reference evidence="2" key="1">
    <citation type="journal article" date="2013" name="Nature">
        <title>Draft genome of the wheat A-genome progenitor Triticum urartu.</title>
        <authorList>
            <person name="Ling H.Q."/>
            <person name="Zhao S."/>
            <person name="Liu D."/>
            <person name="Wang J."/>
            <person name="Sun H."/>
            <person name="Zhang C."/>
            <person name="Fan H."/>
            <person name="Li D."/>
            <person name="Dong L."/>
            <person name="Tao Y."/>
            <person name="Gao C."/>
            <person name="Wu H."/>
            <person name="Li Y."/>
            <person name="Cui Y."/>
            <person name="Guo X."/>
            <person name="Zheng S."/>
            <person name="Wang B."/>
            <person name="Yu K."/>
            <person name="Liang Q."/>
            <person name="Yang W."/>
            <person name="Lou X."/>
            <person name="Chen J."/>
            <person name="Feng M."/>
            <person name="Jian J."/>
            <person name="Zhang X."/>
            <person name="Luo G."/>
            <person name="Jiang Y."/>
            <person name="Liu J."/>
            <person name="Wang Z."/>
            <person name="Sha Y."/>
            <person name="Zhang B."/>
            <person name="Wu H."/>
            <person name="Tang D."/>
            <person name="Shen Q."/>
            <person name="Xue P."/>
            <person name="Zou S."/>
            <person name="Wang X."/>
            <person name="Liu X."/>
            <person name="Wang F."/>
            <person name="Yang Y."/>
            <person name="An X."/>
            <person name="Dong Z."/>
            <person name="Zhang K."/>
            <person name="Zhang X."/>
            <person name="Luo M.C."/>
            <person name="Dvorak J."/>
            <person name="Tong Y."/>
            <person name="Wang J."/>
            <person name="Yang H."/>
            <person name="Li Z."/>
            <person name="Wang D."/>
            <person name="Zhang A."/>
            <person name="Wang J."/>
        </authorList>
    </citation>
    <scope>NUCLEOTIDE SEQUENCE</scope>
    <source>
        <strain evidence="2">cv. G1812</strain>
    </source>
</reference>
<reference evidence="1" key="2">
    <citation type="submission" date="2018-03" db="EMBL/GenBank/DDBJ databases">
        <title>The Triticum urartu genome reveals the dynamic nature of wheat genome evolution.</title>
        <authorList>
            <person name="Ling H."/>
            <person name="Ma B."/>
            <person name="Shi X."/>
            <person name="Liu H."/>
            <person name="Dong L."/>
            <person name="Sun H."/>
            <person name="Cao Y."/>
            <person name="Gao Q."/>
            <person name="Zheng S."/>
            <person name="Li Y."/>
            <person name="Yu Y."/>
            <person name="Du H."/>
            <person name="Qi M."/>
            <person name="Li Y."/>
            <person name="Yu H."/>
            <person name="Cui Y."/>
            <person name="Wang N."/>
            <person name="Chen C."/>
            <person name="Wu H."/>
            <person name="Zhao Y."/>
            <person name="Zhang J."/>
            <person name="Li Y."/>
            <person name="Zhou W."/>
            <person name="Zhang B."/>
            <person name="Hu W."/>
            <person name="Eijk M."/>
            <person name="Tang J."/>
            <person name="Witsenboer H."/>
            <person name="Zhao S."/>
            <person name="Li Z."/>
            <person name="Zhang A."/>
            <person name="Wang D."/>
            <person name="Liang C."/>
        </authorList>
    </citation>
    <scope>NUCLEOTIDE SEQUENCE [LARGE SCALE GENOMIC DNA]</scope>
    <source>
        <strain evidence="1">cv. G1812</strain>
    </source>
</reference>
<name>A0A8R7U2M0_TRIUA</name>
<evidence type="ECO:0000313" key="2">
    <source>
        <dbReference type="Proteomes" id="UP000015106"/>
    </source>
</evidence>
<reference evidence="1" key="3">
    <citation type="submission" date="2022-06" db="UniProtKB">
        <authorList>
            <consortium name="EnsemblPlants"/>
        </authorList>
    </citation>
    <scope>IDENTIFICATION</scope>
</reference>
<dbReference type="Proteomes" id="UP000015106">
    <property type="component" value="Chromosome 4"/>
</dbReference>
<sequence>MLLMPSRILVFSSAEPIDLLTFSHSCLFSGRFASKPDILIIANGRPPHFFRISLQTSFNMPGQCSSEPNNLLKNNLLEWRSLRASNSYTRSSPPRQHDFATSMMRVVAIILLEQLFSGKAHLIVCHACADHTSSMMMRY</sequence>